<name>A0A2K3KB97_TRIPR</name>
<evidence type="ECO:0000313" key="2">
    <source>
        <dbReference type="Proteomes" id="UP000236291"/>
    </source>
</evidence>
<protein>
    <submittedName>
        <fullName evidence="1">Uncharacterized protein</fullName>
    </submittedName>
</protein>
<accession>A0A2K3KB97</accession>
<reference evidence="1 2" key="2">
    <citation type="journal article" date="2017" name="Front. Plant Sci.">
        <title>Gene Classification and Mining of Molecular Markers Useful in Red Clover (Trifolium pratense) Breeding.</title>
        <authorList>
            <person name="Istvanek J."/>
            <person name="Dluhosova J."/>
            <person name="Dluhos P."/>
            <person name="Patkova L."/>
            <person name="Nedelnik J."/>
            <person name="Repkova J."/>
        </authorList>
    </citation>
    <scope>NUCLEOTIDE SEQUENCE [LARGE SCALE GENOMIC DNA]</scope>
    <source>
        <strain evidence="2">cv. Tatra</strain>
        <tissue evidence="1">Young leaves</tissue>
    </source>
</reference>
<organism evidence="1 2">
    <name type="scientific">Trifolium pratense</name>
    <name type="common">Red clover</name>
    <dbReference type="NCBI Taxonomy" id="57577"/>
    <lineage>
        <taxon>Eukaryota</taxon>
        <taxon>Viridiplantae</taxon>
        <taxon>Streptophyta</taxon>
        <taxon>Embryophyta</taxon>
        <taxon>Tracheophyta</taxon>
        <taxon>Spermatophyta</taxon>
        <taxon>Magnoliopsida</taxon>
        <taxon>eudicotyledons</taxon>
        <taxon>Gunneridae</taxon>
        <taxon>Pentapetalae</taxon>
        <taxon>rosids</taxon>
        <taxon>fabids</taxon>
        <taxon>Fabales</taxon>
        <taxon>Fabaceae</taxon>
        <taxon>Papilionoideae</taxon>
        <taxon>50 kb inversion clade</taxon>
        <taxon>NPAAA clade</taxon>
        <taxon>Hologalegina</taxon>
        <taxon>IRL clade</taxon>
        <taxon>Trifolieae</taxon>
        <taxon>Trifolium</taxon>
    </lineage>
</organism>
<feature type="non-terminal residue" evidence="1">
    <location>
        <position position="1"/>
    </location>
</feature>
<comment type="caution">
    <text evidence="1">The sequence shown here is derived from an EMBL/GenBank/DDBJ whole genome shotgun (WGS) entry which is preliminary data.</text>
</comment>
<proteinExistence type="predicted"/>
<evidence type="ECO:0000313" key="1">
    <source>
        <dbReference type="EMBL" id="PNX63571.1"/>
    </source>
</evidence>
<gene>
    <name evidence="1" type="ORF">L195_g053573</name>
</gene>
<dbReference type="EMBL" id="ASHM01090807">
    <property type="protein sequence ID" value="PNX63571.1"/>
    <property type="molecule type" value="Genomic_DNA"/>
</dbReference>
<dbReference type="Proteomes" id="UP000236291">
    <property type="component" value="Unassembled WGS sequence"/>
</dbReference>
<sequence length="29" mass="3087">RSHREVAVGIPSVYGMSESQGTISALQAR</sequence>
<reference evidence="1 2" key="1">
    <citation type="journal article" date="2014" name="Am. J. Bot.">
        <title>Genome assembly and annotation for red clover (Trifolium pratense; Fabaceae).</title>
        <authorList>
            <person name="Istvanek J."/>
            <person name="Jaros M."/>
            <person name="Krenek A."/>
            <person name="Repkova J."/>
        </authorList>
    </citation>
    <scope>NUCLEOTIDE SEQUENCE [LARGE SCALE GENOMIC DNA]</scope>
    <source>
        <strain evidence="2">cv. Tatra</strain>
        <tissue evidence="1">Young leaves</tissue>
    </source>
</reference>
<dbReference type="AlphaFoldDB" id="A0A2K3KB97"/>